<feature type="region of interest" description="Disordered" evidence="5">
    <location>
        <begin position="1"/>
        <end position="20"/>
    </location>
</feature>
<gene>
    <name evidence="6" type="ORF">PIB30_043909</name>
</gene>
<evidence type="ECO:0000256" key="2">
    <source>
        <dbReference type="ARBA" id="ARBA00023015"/>
    </source>
</evidence>
<sequence length="333" mass="36457">MDAIHRPAEKSRMHNKGPTKISVVKDGEEVEPLNHPRFSRSSMTVPIGVPYCSASAGGTPKAVPVSSIGGFVSCCDSGRLHDTDTLRRGMKEIATIQGLAGPIEPEPENRPPCSVSLHDFKVAMQLNPGQLGEDWPLSLDKISMLSFHEFHSGCSLLPSRHRMPQHVPSHVPCTRAVPWCELMVGRVDLSPNCNYRCAPARFSPRDRTGPKTKQNGPPNKMDKKGKKIIRYPQSKIYAKATAAKCPIAPTPPLASPSALPKPTKKEPVIIDLTKDNDSEEKARQTSQERKLTNTFHRMLGIGKAGSHDSYLGTPSTTSGSSDDDDFLRDESMY</sequence>
<protein>
    <submittedName>
        <fullName evidence="6">Uncharacterized protein</fullName>
    </submittedName>
</protein>
<evidence type="ECO:0000313" key="6">
    <source>
        <dbReference type="EMBL" id="MED6159621.1"/>
    </source>
</evidence>
<evidence type="ECO:0000256" key="3">
    <source>
        <dbReference type="ARBA" id="ARBA00023163"/>
    </source>
</evidence>
<dbReference type="PANTHER" id="PTHR21277">
    <property type="entry name" value="TRANSCRIPTIONAL ADAPTER 1"/>
    <property type="match status" value="1"/>
</dbReference>
<name>A0ABU6UF08_9FABA</name>
<feature type="region of interest" description="Disordered" evidence="5">
    <location>
        <begin position="201"/>
        <end position="227"/>
    </location>
</feature>
<comment type="subcellular location">
    <subcellularLocation>
        <location evidence="1">Nucleus</location>
    </subcellularLocation>
</comment>
<accession>A0ABU6UF08</accession>
<evidence type="ECO:0000313" key="7">
    <source>
        <dbReference type="Proteomes" id="UP001341840"/>
    </source>
</evidence>
<dbReference type="InterPro" id="IPR024738">
    <property type="entry name" value="Hfi1/Tada1"/>
</dbReference>
<keyword evidence="4" id="KW-0539">Nucleus</keyword>
<keyword evidence="7" id="KW-1185">Reference proteome</keyword>
<comment type="caution">
    <text evidence="6">The sequence shown here is derived from an EMBL/GenBank/DDBJ whole genome shotgun (WGS) entry which is preliminary data.</text>
</comment>
<keyword evidence="3" id="KW-0804">Transcription</keyword>
<evidence type="ECO:0000256" key="4">
    <source>
        <dbReference type="ARBA" id="ARBA00023242"/>
    </source>
</evidence>
<dbReference type="EMBL" id="JASCZI010121087">
    <property type="protein sequence ID" value="MED6159621.1"/>
    <property type="molecule type" value="Genomic_DNA"/>
</dbReference>
<organism evidence="6 7">
    <name type="scientific">Stylosanthes scabra</name>
    <dbReference type="NCBI Taxonomy" id="79078"/>
    <lineage>
        <taxon>Eukaryota</taxon>
        <taxon>Viridiplantae</taxon>
        <taxon>Streptophyta</taxon>
        <taxon>Embryophyta</taxon>
        <taxon>Tracheophyta</taxon>
        <taxon>Spermatophyta</taxon>
        <taxon>Magnoliopsida</taxon>
        <taxon>eudicotyledons</taxon>
        <taxon>Gunneridae</taxon>
        <taxon>Pentapetalae</taxon>
        <taxon>rosids</taxon>
        <taxon>fabids</taxon>
        <taxon>Fabales</taxon>
        <taxon>Fabaceae</taxon>
        <taxon>Papilionoideae</taxon>
        <taxon>50 kb inversion clade</taxon>
        <taxon>dalbergioids sensu lato</taxon>
        <taxon>Dalbergieae</taxon>
        <taxon>Pterocarpus clade</taxon>
        <taxon>Stylosanthes</taxon>
    </lineage>
</organism>
<feature type="compositionally biased region" description="Basic and acidic residues" evidence="5">
    <location>
        <begin position="263"/>
        <end position="291"/>
    </location>
</feature>
<keyword evidence="2" id="KW-0805">Transcription regulation</keyword>
<evidence type="ECO:0000256" key="5">
    <source>
        <dbReference type="SAM" id="MobiDB-lite"/>
    </source>
</evidence>
<dbReference type="PANTHER" id="PTHR21277:SF5">
    <property type="entry name" value="TRANSCRIPTIONAL ADAPTER 1"/>
    <property type="match status" value="1"/>
</dbReference>
<proteinExistence type="predicted"/>
<evidence type="ECO:0000256" key="1">
    <source>
        <dbReference type="ARBA" id="ARBA00004123"/>
    </source>
</evidence>
<feature type="compositionally biased region" description="Basic and acidic residues" evidence="5">
    <location>
        <begin position="1"/>
        <end position="12"/>
    </location>
</feature>
<reference evidence="6 7" key="1">
    <citation type="journal article" date="2023" name="Plants (Basel)">
        <title>Bridging the Gap: Combining Genomics and Transcriptomics Approaches to Understand Stylosanthes scabra, an Orphan Legume from the Brazilian Caatinga.</title>
        <authorList>
            <person name="Ferreira-Neto J.R.C."/>
            <person name="da Silva M.D."/>
            <person name="Binneck E."/>
            <person name="de Melo N.F."/>
            <person name="da Silva R.H."/>
            <person name="de Melo A.L.T.M."/>
            <person name="Pandolfi V."/>
            <person name="Bustamante F.O."/>
            <person name="Brasileiro-Vidal A.C."/>
            <person name="Benko-Iseppon A.M."/>
        </authorList>
    </citation>
    <scope>NUCLEOTIDE SEQUENCE [LARGE SCALE GENOMIC DNA]</scope>
    <source>
        <tissue evidence="6">Leaves</tissue>
    </source>
</reference>
<feature type="region of interest" description="Disordered" evidence="5">
    <location>
        <begin position="248"/>
        <end position="333"/>
    </location>
</feature>
<dbReference type="Proteomes" id="UP001341840">
    <property type="component" value="Unassembled WGS sequence"/>
</dbReference>